<dbReference type="Proteomes" id="UP000078225">
    <property type="component" value="Unassembled WGS sequence"/>
</dbReference>
<evidence type="ECO:0000256" key="1">
    <source>
        <dbReference type="SAM" id="Phobius"/>
    </source>
</evidence>
<dbReference type="STRING" id="1691903.A9B99_17915"/>
<gene>
    <name evidence="2" type="ORF">A9B99_17915</name>
</gene>
<accession>A0A1B7L6W7</accession>
<organism evidence="2 3">
    <name type="scientific">Mangrovibacter phragmitis</name>
    <dbReference type="NCBI Taxonomy" id="1691903"/>
    <lineage>
        <taxon>Bacteria</taxon>
        <taxon>Pseudomonadati</taxon>
        <taxon>Pseudomonadota</taxon>
        <taxon>Gammaproteobacteria</taxon>
        <taxon>Enterobacterales</taxon>
        <taxon>Enterobacteriaceae</taxon>
        <taxon>Mangrovibacter</taxon>
    </lineage>
</organism>
<feature type="transmembrane region" description="Helical" evidence="1">
    <location>
        <begin position="12"/>
        <end position="36"/>
    </location>
</feature>
<proteinExistence type="predicted"/>
<evidence type="ECO:0000313" key="3">
    <source>
        <dbReference type="Proteomes" id="UP000078225"/>
    </source>
</evidence>
<keyword evidence="1" id="KW-0812">Transmembrane</keyword>
<dbReference type="EMBL" id="LYRP01000002">
    <property type="protein sequence ID" value="OAT78026.1"/>
    <property type="molecule type" value="Genomic_DNA"/>
</dbReference>
<dbReference type="InterPro" id="IPR019690">
    <property type="entry name" value="DUF2569"/>
</dbReference>
<feature type="transmembrane region" description="Helical" evidence="1">
    <location>
        <begin position="56"/>
        <end position="78"/>
    </location>
</feature>
<feature type="transmembrane region" description="Helical" evidence="1">
    <location>
        <begin position="90"/>
        <end position="108"/>
    </location>
</feature>
<protein>
    <recommendedName>
        <fullName evidence="4">DUF2569 domain-containing protein</fullName>
    </recommendedName>
</protein>
<keyword evidence="3" id="KW-1185">Reference proteome</keyword>
<sequence>MNNATALRIGGWLLIPLAWLLMTLLSTSLGIVMYIMALSTPEAHQALAAQLPQTVVMWYLSLVFTVAMWFYSLWLVIAFFKRRSKVPRHYILWLLICVLLAVKAFAFSPVTDAIAVRQLLFPLLAAAVFAPYFRKSQRVKHTFVNT</sequence>
<dbReference type="Pfam" id="PF10754">
    <property type="entry name" value="DUF2569"/>
    <property type="match status" value="1"/>
</dbReference>
<keyword evidence="1" id="KW-0472">Membrane</keyword>
<name>A0A1B7L6W7_9ENTR</name>
<dbReference type="AlphaFoldDB" id="A0A1B7L6W7"/>
<dbReference type="OrthoDB" id="6504677at2"/>
<evidence type="ECO:0008006" key="4">
    <source>
        <dbReference type="Google" id="ProtNLM"/>
    </source>
</evidence>
<comment type="caution">
    <text evidence="2">The sequence shown here is derived from an EMBL/GenBank/DDBJ whole genome shotgun (WGS) entry which is preliminary data.</text>
</comment>
<dbReference type="RefSeq" id="WP_064595577.1">
    <property type="nucleotide sequence ID" value="NZ_LYRP01000002.1"/>
</dbReference>
<keyword evidence="1" id="KW-1133">Transmembrane helix</keyword>
<feature type="transmembrane region" description="Helical" evidence="1">
    <location>
        <begin position="114"/>
        <end position="133"/>
    </location>
</feature>
<evidence type="ECO:0000313" key="2">
    <source>
        <dbReference type="EMBL" id="OAT78026.1"/>
    </source>
</evidence>
<reference evidence="3" key="1">
    <citation type="submission" date="2016-05" db="EMBL/GenBank/DDBJ databases">
        <authorList>
            <person name="Behera P."/>
            <person name="Vaishampayan P."/>
            <person name="Singh N."/>
            <person name="Raina V."/>
            <person name="Suar M."/>
            <person name="Pattnaik A."/>
            <person name="Rastogi G."/>
        </authorList>
    </citation>
    <scope>NUCLEOTIDE SEQUENCE [LARGE SCALE GENOMIC DNA]</scope>
    <source>
        <strain evidence="3">MP23</strain>
    </source>
</reference>